<dbReference type="InterPro" id="IPR039068">
    <property type="entry name" value="PqqC-like"/>
</dbReference>
<accession>A0ABP5XY62</accession>
<dbReference type="PANTHER" id="PTHR40279:SF3">
    <property type="entry name" value="4-AMINOBENZOATE SYNTHASE"/>
    <property type="match status" value="1"/>
</dbReference>
<evidence type="ECO:0000313" key="3">
    <source>
        <dbReference type="Proteomes" id="UP001501638"/>
    </source>
</evidence>
<keyword evidence="1" id="KW-0560">Oxidoreductase</keyword>
<evidence type="ECO:0000313" key="2">
    <source>
        <dbReference type="EMBL" id="GAA2466378.1"/>
    </source>
</evidence>
<evidence type="ECO:0008006" key="4">
    <source>
        <dbReference type="Google" id="ProtNLM"/>
    </source>
</evidence>
<dbReference type="EMBL" id="BAAASZ010000051">
    <property type="protein sequence ID" value="GAA2466378.1"/>
    <property type="molecule type" value="Genomic_DNA"/>
</dbReference>
<protein>
    <recommendedName>
        <fullName evidence="4">DUF3865 domain-containing protein</fullName>
    </recommendedName>
</protein>
<keyword evidence="3" id="KW-1185">Reference proteome</keyword>
<dbReference type="RefSeq" id="WP_344328910.1">
    <property type="nucleotide sequence ID" value="NZ_BAAASZ010000051.1"/>
</dbReference>
<dbReference type="InterPro" id="IPR016084">
    <property type="entry name" value="Haem_Oase-like_multi-hlx"/>
</dbReference>
<dbReference type="Gene3D" id="1.20.910.10">
    <property type="entry name" value="Heme oxygenase-like"/>
    <property type="match status" value="1"/>
</dbReference>
<dbReference type="SUPFAM" id="SSF48613">
    <property type="entry name" value="Heme oxygenase-like"/>
    <property type="match status" value="1"/>
</dbReference>
<evidence type="ECO:0000256" key="1">
    <source>
        <dbReference type="ARBA" id="ARBA00023002"/>
    </source>
</evidence>
<gene>
    <name evidence="2" type="ORF">GCM10010405_58700</name>
</gene>
<name>A0ABP5XY62_9ACTN</name>
<organism evidence="2 3">
    <name type="scientific">Streptomyces macrosporus</name>
    <dbReference type="NCBI Taxonomy" id="44032"/>
    <lineage>
        <taxon>Bacteria</taxon>
        <taxon>Bacillati</taxon>
        <taxon>Actinomycetota</taxon>
        <taxon>Actinomycetes</taxon>
        <taxon>Kitasatosporales</taxon>
        <taxon>Streptomycetaceae</taxon>
        <taxon>Streptomyces</taxon>
    </lineage>
</organism>
<reference evidence="3" key="1">
    <citation type="journal article" date="2019" name="Int. J. Syst. Evol. Microbiol.">
        <title>The Global Catalogue of Microorganisms (GCM) 10K type strain sequencing project: providing services to taxonomists for standard genome sequencing and annotation.</title>
        <authorList>
            <consortium name="The Broad Institute Genomics Platform"/>
            <consortium name="The Broad Institute Genome Sequencing Center for Infectious Disease"/>
            <person name="Wu L."/>
            <person name="Ma J."/>
        </authorList>
    </citation>
    <scope>NUCLEOTIDE SEQUENCE [LARGE SCALE GENOMIC DNA]</scope>
    <source>
        <strain evidence="3">JCM 6305</strain>
    </source>
</reference>
<dbReference type="PANTHER" id="PTHR40279">
    <property type="entry name" value="PQQC-LIKE PROTEIN"/>
    <property type="match status" value="1"/>
</dbReference>
<dbReference type="Pfam" id="PF14518">
    <property type="entry name" value="Haem_oxygenas_2"/>
    <property type="match status" value="1"/>
</dbReference>
<comment type="caution">
    <text evidence="2">The sequence shown here is derived from an EMBL/GenBank/DDBJ whole genome shotgun (WGS) entry which is preliminary data.</text>
</comment>
<sequence>MTVADAKPRTTESAEAVEKRVLELAESVYRHPALNNAFYDLWCSTELSVEGVETVARNFYAQVSPTVNRLALVFLRMSPDDLVARAETAENINDEMGNGDPEKVHTVLLKNFFSALLSRIRGHEVDFDDIDPTVLPATRRLVEEGARLFGDENVKVGCGALLAQEWHAYAQLVRLYEGSRNYMHHFPLEEFHEHCEFFYLHIGAAEKEHKLHAVSSSAALCGNEEDLAALEHGFTRYLDLLADFWNELADAVRETRLSA</sequence>
<proteinExistence type="predicted"/>
<dbReference type="Proteomes" id="UP001501638">
    <property type="component" value="Unassembled WGS sequence"/>
</dbReference>